<organism evidence="3 4">
    <name type="scientific">Pristionchus entomophagus</name>
    <dbReference type="NCBI Taxonomy" id="358040"/>
    <lineage>
        <taxon>Eukaryota</taxon>
        <taxon>Metazoa</taxon>
        <taxon>Ecdysozoa</taxon>
        <taxon>Nematoda</taxon>
        <taxon>Chromadorea</taxon>
        <taxon>Rhabditida</taxon>
        <taxon>Rhabditina</taxon>
        <taxon>Diplogasteromorpha</taxon>
        <taxon>Diplogasteroidea</taxon>
        <taxon>Neodiplogasteridae</taxon>
        <taxon>Pristionchus</taxon>
    </lineage>
</organism>
<keyword evidence="4" id="KW-1185">Reference proteome</keyword>
<gene>
    <name evidence="3" type="ORF">PENTCL1PPCAC_10791</name>
</gene>
<dbReference type="PROSITE" id="PS00028">
    <property type="entry name" value="ZINC_FINGER_C2H2_1"/>
    <property type="match status" value="2"/>
</dbReference>
<evidence type="ECO:0000313" key="4">
    <source>
        <dbReference type="Proteomes" id="UP001432027"/>
    </source>
</evidence>
<feature type="non-terminal residue" evidence="3">
    <location>
        <position position="1"/>
    </location>
</feature>
<feature type="compositionally biased region" description="Basic and acidic residues" evidence="1">
    <location>
        <begin position="81"/>
        <end position="109"/>
    </location>
</feature>
<dbReference type="InterPro" id="IPR013087">
    <property type="entry name" value="Znf_C2H2_type"/>
</dbReference>
<accession>A0AAV5SZ51</accession>
<evidence type="ECO:0000256" key="1">
    <source>
        <dbReference type="SAM" id="MobiDB-lite"/>
    </source>
</evidence>
<dbReference type="AlphaFoldDB" id="A0AAV5SZ51"/>
<reference evidence="3" key="1">
    <citation type="submission" date="2023-10" db="EMBL/GenBank/DDBJ databases">
        <title>Genome assembly of Pristionchus species.</title>
        <authorList>
            <person name="Yoshida K."/>
            <person name="Sommer R.J."/>
        </authorList>
    </citation>
    <scope>NUCLEOTIDE SEQUENCE</scope>
    <source>
        <strain evidence="3">RS0144</strain>
    </source>
</reference>
<feature type="compositionally biased region" description="Pro residues" evidence="1">
    <location>
        <begin position="110"/>
        <end position="121"/>
    </location>
</feature>
<feature type="compositionally biased region" description="Polar residues" evidence="1">
    <location>
        <begin position="149"/>
        <end position="167"/>
    </location>
</feature>
<feature type="domain" description="C2H2-type" evidence="2">
    <location>
        <begin position="182"/>
        <end position="203"/>
    </location>
</feature>
<evidence type="ECO:0000313" key="3">
    <source>
        <dbReference type="EMBL" id="GMS88616.1"/>
    </source>
</evidence>
<dbReference type="Proteomes" id="UP001432027">
    <property type="component" value="Unassembled WGS sequence"/>
</dbReference>
<name>A0AAV5SZ51_9BILA</name>
<proteinExistence type="predicted"/>
<feature type="domain" description="C2H2-type" evidence="2">
    <location>
        <begin position="35"/>
        <end position="56"/>
    </location>
</feature>
<dbReference type="SMART" id="SM00355">
    <property type="entry name" value="ZnF_C2H2"/>
    <property type="match status" value="3"/>
</dbReference>
<sequence length="297" mass="32823">YNLQMEPSGSGGAPVKRSFPVGTRMAAHTISCHVCFFCGSTFPQWPDYQRHIVHEHQMASVSYQLYAAEHPPPNKGGGKKRGMEEEKKKEEKGEKGGVGGEEKKTKRDPPPSLPSPTPAPIRHPTITALPQQPKPISAPLLPPGRYPANKQQTQQRQSTAAEGSSKGSTEDVVRKAPMDAPCAMCRERFQNSTDLVIHKIHKHQAVVTEVLITQHFGDTDIPDQKYVFSDVCAHCDVETPNLTESFEHFILNHRGQGFKGKASEATSVTYLVTISAEPSYVVNIKIKHKRMAPLPFN</sequence>
<dbReference type="EMBL" id="BTSX01000003">
    <property type="protein sequence ID" value="GMS88616.1"/>
    <property type="molecule type" value="Genomic_DNA"/>
</dbReference>
<evidence type="ECO:0000259" key="2">
    <source>
        <dbReference type="PROSITE" id="PS00028"/>
    </source>
</evidence>
<feature type="region of interest" description="Disordered" evidence="1">
    <location>
        <begin position="68"/>
        <end position="174"/>
    </location>
</feature>
<comment type="caution">
    <text evidence="3">The sequence shown here is derived from an EMBL/GenBank/DDBJ whole genome shotgun (WGS) entry which is preliminary data.</text>
</comment>
<protein>
    <recommendedName>
        <fullName evidence="2">C2H2-type domain-containing protein</fullName>
    </recommendedName>
</protein>